<dbReference type="AlphaFoldDB" id="A0A9X2J0Q4"/>
<feature type="compositionally biased region" description="Basic residues" evidence="1">
    <location>
        <begin position="31"/>
        <end position="40"/>
    </location>
</feature>
<evidence type="ECO:0000256" key="1">
    <source>
        <dbReference type="SAM" id="MobiDB-lite"/>
    </source>
</evidence>
<proteinExistence type="predicted"/>
<organism evidence="2 3">
    <name type="scientific">Nocardia pulmonis</name>
    <dbReference type="NCBI Taxonomy" id="2951408"/>
    <lineage>
        <taxon>Bacteria</taxon>
        <taxon>Bacillati</taxon>
        <taxon>Actinomycetota</taxon>
        <taxon>Actinomycetes</taxon>
        <taxon>Mycobacteriales</taxon>
        <taxon>Nocardiaceae</taxon>
        <taxon>Nocardia</taxon>
    </lineage>
</organism>
<reference evidence="2" key="1">
    <citation type="submission" date="2022-06" db="EMBL/GenBank/DDBJ databases">
        <title>Novel species in genus nocardia.</title>
        <authorList>
            <person name="Li F."/>
        </authorList>
    </citation>
    <scope>NUCLEOTIDE SEQUENCE</scope>
    <source>
        <strain evidence="2">CDC141</strain>
    </source>
</reference>
<comment type="caution">
    <text evidence="2">The sequence shown here is derived from an EMBL/GenBank/DDBJ whole genome shotgun (WGS) entry which is preliminary data.</text>
</comment>
<evidence type="ECO:0000313" key="3">
    <source>
        <dbReference type="Proteomes" id="UP001139157"/>
    </source>
</evidence>
<feature type="region of interest" description="Disordered" evidence="1">
    <location>
        <begin position="20"/>
        <end position="41"/>
    </location>
</feature>
<dbReference type="RefSeq" id="WP_251917534.1">
    <property type="nucleotide sequence ID" value="NZ_JAMRXG010000019.1"/>
</dbReference>
<dbReference type="EMBL" id="JAMRXG010000019">
    <property type="protein sequence ID" value="MCM6778074.1"/>
    <property type="molecule type" value="Genomic_DNA"/>
</dbReference>
<accession>A0A9X2J0Q4</accession>
<dbReference type="Proteomes" id="UP001139157">
    <property type="component" value="Unassembled WGS sequence"/>
</dbReference>
<protein>
    <submittedName>
        <fullName evidence="2">Uncharacterized protein</fullName>
    </submittedName>
</protein>
<sequence>MSATSINSCTPAYERARRLLGGADPEVRSNSGRRRSHRKVSKFDQLAARLRAAALGREISG</sequence>
<evidence type="ECO:0000313" key="2">
    <source>
        <dbReference type="EMBL" id="MCM6778074.1"/>
    </source>
</evidence>
<name>A0A9X2J0Q4_9NOCA</name>
<keyword evidence="3" id="KW-1185">Reference proteome</keyword>
<gene>
    <name evidence="2" type="ORF">NDR86_31775</name>
</gene>